<dbReference type="OrthoDB" id="9807274at2"/>
<dbReference type="PRINTS" id="PR01036">
    <property type="entry name" value="TCRTETB"/>
</dbReference>
<feature type="transmembrane region" description="Helical" evidence="8">
    <location>
        <begin position="76"/>
        <end position="96"/>
    </location>
</feature>
<comment type="caution">
    <text evidence="10">The sequence shown here is derived from an EMBL/GenBank/DDBJ whole genome shotgun (WGS) entry which is preliminary data.</text>
</comment>
<gene>
    <name evidence="10" type="ORF">EDB95_0401</name>
</gene>
<dbReference type="Proteomes" id="UP000294498">
    <property type="component" value="Unassembled WGS sequence"/>
</dbReference>
<feature type="transmembrane region" description="Helical" evidence="8">
    <location>
        <begin position="9"/>
        <end position="29"/>
    </location>
</feature>
<evidence type="ECO:0000256" key="6">
    <source>
        <dbReference type="ARBA" id="ARBA00022989"/>
    </source>
</evidence>
<keyword evidence="4" id="KW-1003">Cell membrane</keyword>
<sequence>MAEYGFRRWIITITVIVASLLELIDTTIVNVALPNIMGNLGATLEDANWIVTGYAVANVIILPMSGWLGDRFGRKNYFLTSIIVFTFASFLCGNAHSLTELIAFRLLQGLAGGGLISTAQAILLETWPPAEVGMATALFGLGAVVGPTVGPTIGGLITDNINWQWIFYVNIPVGAIAAFCVSTFVRESPRYGKGKRIDWWGILFLAIAVGSLQVVLEKGEDKDWFSTWYISLLTLSTIVAVICFIWREISIDFPIVNFKILRHRSFSIGIFTSFVLGVALYGSTFVFPVFTQNLLGFTAAQTGLILLPGGLATISMMPFVGNMLKRGIPAQILSAIGFFLFFVFCYMLFGSNLNSGTGDFFWPLIIRGVGMAVLFVPLTTLAIQDLRGPEIGQGTGLNNMMRQLGGSFGIAIITTIIHIKSGINRAVLLENVNIYNPEYQARNNAAIQNFMSNGFSRDQAIAMANGAMEGNITKQTMLTTFNDVYLLVGFFVLLCIPLIFLQKFSKKPVAMPTDAH</sequence>
<evidence type="ECO:0000256" key="3">
    <source>
        <dbReference type="ARBA" id="ARBA00022448"/>
    </source>
</evidence>
<evidence type="ECO:0000256" key="1">
    <source>
        <dbReference type="ARBA" id="ARBA00004651"/>
    </source>
</evidence>
<dbReference type="InterPro" id="IPR036259">
    <property type="entry name" value="MFS_trans_sf"/>
</dbReference>
<evidence type="ECO:0000259" key="9">
    <source>
        <dbReference type="PROSITE" id="PS50850"/>
    </source>
</evidence>
<dbReference type="InterPro" id="IPR004638">
    <property type="entry name" value="EmrB-like"/>
</dbReference>
<dbReference type="InterPro" id="IPR020846">
    <property type="entry name" value="MFS_dom"/>
</dbReference>
<feature type="transmembrane region" description="Helical" evidence="8">
    <location>
        <begin position="299"/>
        <end position="320"/>
    </location>
</feature>
<keyword evidence="11" id="KW-1185">Reference proteome</keyword>
<evidence type="ECO:0000313" key="10">
    <source>
        <dbReference type="EMBL" id="TDW99391.1"/>
    </source>
</evidence>
<dbReference type="EMBL" id="SODV01000001">
    <property type="protein sequence ID" value="TDW99391.1"/>
    <property type="molecule type" value="Genomic_DNA"/>
</dbReference>
<name>A0A4R8DN04_9BACT</name>
<dbReference type="CDD" id="cd17503">
    <property type="entry name" value="MFS_LmrB_MDR_like"/>
    <property type="match status" value="1"/>
</dbReference>
<keyword evidence="6 8" id="KW-1133">Transmembrane helix</keyword>
<evidence type="ECO:0000256" key="5">
    <source>
        <dbReference type="ARBA" id="ARBA00022692"/>
    </source>
</evidence>
<feature type="transmembrane region" description="Helical" evidence="8">
    <location>
        <begin position="197"/>
        <end position="216"/>
    </location>
</feature>
<dbReference type="GO" id="GO:0022857">
    <property type="term" value="F:transmembrane transporter activity"/>
    <property type="evidence" value="ECO:0007669"/>
    <property type="project" value="InterPro"/>
</dbReference>
<dbReference type="Pfam" id="PF07690">
    <property type="entry name" value="MFS_1"/>
    <property type="match status" value="1"/>
</dbReference>
<evidence type="ECO:0000313" key="11">
    <source>
        <dbReference type="Proteomes" id="UP000294498"/>
    </source>
</evidence>
<evidence type="ECO:0000256" key="8">
    <source>
        <dbReference type="SAM" id="Phobius"/>
    </source>
</evidence>
<feature type="transmembrane region" description="Helical" evidence="8">
    <location>
        <begin position="163"/>
        <end position="185"/>
    </location>
</feature>
<feature type="transmembrane region" description="Helical" evidence="8">
    <location>
        <begin position="361"/>
        <end position="383"/>
    </location>
</feature>
<accession>A0A4R8DN04</accession>
<feature type="transmembrane region" description="Helical" evidence="8">
    <location>
        <begin position="266"/>
        <end position="287"/>
    </location>
</feature>
<dbReference type="SUPFAM" id="SSF103473">
    <property type="entry name" value="MFS general substrate transporter"/>
    <property type="match status" value="1"/>
</dbReference>
<dbReference type="Gene3D" id="1.20.1720.10">
    <property type="entry name" value="Multidrug resistance protein D"/>
    <property type="match status" value="1"/>
</dbReference>
<feature type="transmembrane region" description="Helical" evidence="8">
    <location>
        <begin position="102"/>
        <end position="124"/>
    </location>
</feature>
<feature type="transmembrane region" description="Helical" evidence="8">
    <location>
        <begin position="136"/>
        <end position="157"/>
    </location>
</feature>
<evidence type="ECO:0000256" key="2">
    <source>
        <dbReference type="ARBA" id="ARBA00008537"/>
    </source>
</evidence>
<feature type="domain" description="Major facilitator superfamily (MFS) profile" evidence="9">
    <location>
        <begin position="11"/>
        <end position="507"/>
    </location>
</feature>
<keyword evidence="7 8" id="KW-0472">Membrane</keyword>
<organism evidence="10 11">
    <name type="scientific">Dinghuibacter silviterrae</name>
    <dbReference type="NCBI Taxonomy" id="1539049"/>
    <lineage>
        <taxon>Bacteria</taxon>
        <taxon>Pseudomonadati</taxon>
        <taxon>Bacteroidota</taxon>
        <taxon>Chitinophagia</taxon>
        <taxon>Chitinophagales</taxon>
        <taxon>Chitinophagaceae</taxon>
        <taxon>Dinghuibacter</taxon>
    </lineage>
</organism>
<feature type="transmembrane region" description="Helical" evidence="8">
    <location>
        <begin position="49"/>
        <end position="69"/>
    </location>
</feature>
<comment type="similarity">
    <text evidence="2">Belongs to the major facilitator superfamily. EmrB family.</text>
</comment>
<reference evidence="10 11" key="1">
    <citation type="submission" date="2019-03" db="EMBL/GenBank/DDBJ databases">
        <title>Genomic Encyclopedia of Type Strains, Phase IV (KMG-IV): sequencing the most valuable type-strain genomes for metagenomic binning, comparative biology and taxonomic classification.</title>
        <authorList>
            <person name="Goeker M."/>
        </authorList>
    </citation>
    <scope>NUCLEOTIDE SEQUENCE [LARGE SCALE GENOMIC DNA]</scope>
    <source>
        <strain evidence="10 11">DSM 100059</strain>
    </source>
</reference>
<dbReference type="PANTHER" id="PTHR42718:SF9">
    <property type="entry name" value="MAJOR FACILITATOR SUPERFAMILY MULTIDRUG TRANSPORTER MFSC"/>
    <property type="match status" value="1"/>
</dbReference>
<dbReference type="RefSeq" id="WP_133990049.1">
    <property type="nucleotide sequence ID" value="NZ_SODV01000001.1"/>
</dbReference>
<evidence type="ECO:0000256" key="7">
    <source>
        <dbReference type="ARBA" id="ARBA00023136"/>
    </source>
</evidence>
<keyword evidence="3" id="KW-0813">Transport</keyword>
<proteinExistence type="inferred from homology"/>
<feature type="transmembrane region" description="Helical" evidence="8">
    <location>
        <begin position="228"/>
        <end position="246"/>
    </location>
</feature>
<feature type="transmembrane region" description="Helical" evidence="8">
    <location>
        <begin position="484"/>
        <end position="501"/>
    </location>
</feature>
<dbReference type="AlphaFoldDB" id="A0A4R8DN04"/>
<protein>
    <submittedName>
        <fullName evidence="10">DHA2 family multidrug resistance protein</fullName>
    </submittedName>
</protein>
<comment type="subcellular location">
    <subcellularLocation>
        <location evidence="1">Cell membrane</location>
        <topology evidence="1">Multi-pass membrane protein</topology>
    </subcellularLocation>
</comment>
<keyword evidence="5 8" id="KW-0812">Transmembrane</keyword>
<feature type="transmembrane region" description="Helical" evidence="8">
    <location>
        <begin position="332"/>
        <end position="349"/>
    </location>
</feature>
<dbReference type="NCBIfam" id="TIGR00711">
    <property type="entry name" value="efflux_EmrB"/>
    <property type="match status" value="1"/>
</dbReference>
<dbReference type="PANTHER" id="PTHR42718">
    <property type="entry name" value="MAJOR FACILITATOR SUPERFAMILY MULTIDRUG TRANSPORTER MFSC"/>
    <property type="match status" value="1"/>
</dbReference>
<evidence type="ECO:0000256" key="4">
    <source>
        <dbReference type="ARBA" id="ARBA00022475"/>
    </source>
</evidence>
<dbReference type="GO" id="GO:0005886">
    <property type="term" value="C:plasma membrane"/>
    <property type="evidence" value="ECO:0007669"/>
    <property type="project" value="UniProtKB-SubCell"/>
</dbReference>
<dbReference type="Gene3D" id="1.20.1250.20">
    <property type="entry name" value="MFS general substrate transporter like domains"/>
    <property type="match status" value="1"/>
</dbReference>
<dbReference type="PROSITE" id="PS50850">
    <property type="entry name" value="MFS"/>
    <property type="match status" value="1"/>
</dbReference>
<dbReference type="InterPro" id="IPR011701">
    <property type="entry name" value="MFS"/>
</dbReference>